<comment type="caution">
    <text evidence="7">Lacks conserved residue(s) required for the propagation of feature annotation.</text>
</comment>
<keyword evidence="4 8" id="KW-0378">Hydrolase</keyword>
<evidence type="ECO:0000256" key="8">
    <source>
        <dbReference type="PROSITE-ProRule" id="PRU01211"/>
    </source>
</evidence>
<evidence type="ECO:0000313" key="13">
    <source>
        <dbReference type="Proteomes" id="UP000230066"/>
    </source>
</evidence>
<evidence type="ECO:0000256" key="5">
    <source>
        <dbReference type="ARBA" id="ARBA00022833"/>
    </source>
</evidence>
<feature type="chain" id="PRO_5019881698" description="Metalloendopeptidase" evidence="9">
    <location>
        <begin position="18"/>
        <end position="687"/>
    </location>
</feature>
<keyword evidence="5 8" id="KW-0862">Zinc</keyword>
<feature type="domain" description="ShKT" evidence="10">
    <location>
        <begin position="445"/>
        <end position="478"/>
    </location>
</feature>
<feature type="domain" description="ShKT" evidence="10">
    <location>
        <begin position="650"/>
        <end position="684"/>
    </location>
</feature>
<dbReference type="PRINTS" id="PR00480">
    <property type="entry name" value="ASTACIN"/>
</dbReference>
<evidence type="ECO:0000256" key="7">
    <source>
        <dbReference type="PROSITE-ProRule" id="PRU01005"/>
    </source>
</evidence>
<keyword evidence="9" id="KW-0732">Signal</keyword>
<proteinExistence type="predicted"/>
<keyword evidence="2 8" id="KW-0645">Protease</keyword>
<feature type="disulfide bond" evidence="7">
    <location>
        <begin position="499"/>
        <end position="533"/>
    </location>
</feature>
<keyword evidence="7" id="KW-1015">Disulfide bond</keyword>
<feature type="domain" description="ShKT" evidence="10">
    <location>
        <begin position="499"/>
        <end position="533"/>
    </location>
</feature>
<evidence type="ECO:0000259" key="10">
    <source>
        <dbReference type="PROSITE" id="PS51670"/>
    </source>
</evidence>
<comment type="caution">
    <text evidence="12">The sequence shown here is derived from an EMBL/GenBank/DDBJ whole genome shotgun (WGS) entry which is preliminary data.</text>
</comment>
<gene>
    <name evidence="12" type="ORF">D915_006491</name>
</gene>
<evidence type="ECO:0000313" key="12">
    <source>
        <dbReference type="EMBL" id="THD22938.1"/>
    </source>
</evidence>
<sequence>MKLSVFLAWLGLWLVLSDPIPSKLRRAGRSLSFSNLKTWPGAIVPYLIGAGRNTSRANAWLFSDLDVKLILKAIQTIEEETCVRFIDASQNTSLLNNSYVEFVGRNEKYCHAQLGVVNDGRHELILSPLCRSFGQILHELTHALGLMHELMRPDRDDYIIVHEENISPDYTEEFRRLMRHQAQMWNTLFDFQSVTLYDPFTFSANSKPVWEPRKPLDNTPLFSLLEKDLSFEDAAAINLLYHCGAHCSKRRVPCRPDEYLTKTCRCESRESYAFRRCKDDRTHRAYCSQAIEHNKCYDETRLAVPFCRKTCGRCFRSGIFGRIAPPHKICRDLDPKHCPKYVKEGFCYFDAWTQLNCQKSCNLCPPFGIAKRQVNNLDARSYLADYQEGKCLNRFDDLKCQIFSARGDCETNPTFMSSFCALACNNCGNKTMGDLRYLRLNTAPCRNYIDDDRCDSLAKEGKCHGITKKQCLASCNQCGNSYWEKRAQIKATPKPVTRCFDSSEICPRLVELGDCEQKRDLMERICAKACKFCIAKCEDLDPPVVCTDVVQRGYCHRTGSFGDRCAKSCGFCSDMKESTDKSNSSYTGRRIADKSSSKPIKSALSYSVVRNGHRTSRPLTAVKQGRNRPLVMNVPSPQTVSTVIGKNDPCRDSRPTSMCRSWARSGYCVHPHVSNLCKSTCTVCKNK</sequence>
<reference evidence="12" key="1">
    <citation type="submission" date="2019-03" db="EMBL/GenBank/DDBJ databases">
        <title>Improved annotation for the trematode Fasciola hepatica.</title>
        <authorList>
            <person name="Choi Y.-J."/>
            <person name="Martin J."/>
            <person name="Mitreva M."/>
        </authorList>
    </citation>
    <scope>NUCLEOTIDE SEQUENCE [LARGE SCALE GENOMIC DNA]</scope>
</reference>
<feature type="disulfide bond" evidence="7">
    <location>
        <begin position="668"/>
        <end position="681"/>
    </location>
</feature>
<dbReference type="Proteomes" id="UP000230066">
    <property type="component" value="Unassembled WGS sequence"/>
</dbReference>
<evidence type="ECO:0000256" key="6">
    <source>
        <dbReference type="ARBA" id="ARBA00023049"/>
    </source>
</evidence>
<evidence type="ECO:0000256" key="9">
    <source>
        <dbReference type="RuleBase" id="RU361183"/>
    </source>
</evidence>
<dbReference type="InterPro" id="IPR024079">
    <property type="entry name" value="MetalloPept_cat_dom_sf"/>
</dbReference>
<dbReference type="GO" id="GO:0006508">
    <property type="term" value="P:proteolysis"/>
    <property type="evidence" value="ECO:0007669"/>
    <property type="project" value="UniProtKB-KW"/>
</dbReference>
<feature type="binding site" evidence="8">
    <location>
        <position position="148"/>
    </location>
    <ligand>
        <name>Zn(2+)</name>
        <dbReference type="ChEBI" id="CHEBI:29105"/>
        <note>catalytic</note>
    </ligand>
</feature>
<feature type="signal peptide" evidence="9">
    <location>
        <begin position="1"/>
        <end position="17"/>
    </location>
</feature>
<keyword evidence="3 8" id="KW-0479">Metal-binding</keyword>
<dbReference type="EMBL" id="JXXN02002433">
    <property type="protein sequence ID" value="THD22938.1"/>
    <property type="molecule type" value="Genomic_DNA"/>
</dbReference>
<feature type="disulfide bond" evidence="7">
    <location>
        <begin position="659"/>
        <end position="677"/>
    </location>
</feature>
<comment type="function">
    <text evidence="1">Metalloprotease.</text>
</comment>
<feature type="active site" evidence="8">
    <location>
        <position position="139"/>
    </location>
</feature>
<dbReference type="InterPro" id="IPR003582">
    <property type="entry name" value="ShKT_dom"/>
</dbReference>
<feature type="binding site" evidence="8">
    <location>
        <position position="142"/>
    </location>
    <ligand>
        <name>Zn(2+)</name>
        <dbReference type="ChEBI" id="CHEBI:29105"/>
        <note>catalytic</note>
    </ligand>
</feature>
<dbReference type="InterPro" id="IPR001506">
    <property type="entry name" value="Peptidase_M12A"/>
</dbReference>
<dbReference type="GO" id="GO:0008270">
    <property type="term" value="F:zinc ion binding"/>
    <property type="evidence" value="ECO:0007669"/>
    <property type="project" value="UniProtKB-UniRule"/>
</dbReference>
<dbReference type="Pfam" id="PF01400">
    <property type="entry name" value="Astacin"/>
    <property type="match status" value="1"/>
</dbReference>
<feature type="domain" description="Peptidase M12A" evidence="11">
    <location>
        <begin position="26"/>
        <end position="244"/>
    </location>
</feature>
<dbReference type="GO" id="GO:0004222">
    <property type="term" value="F:metalloendopeptidase activity"/>
    <property type="evidence" value="ECO:0007669"/>
    <property type="project" value="UniProtKB-UniRule"/>
</dbReference>
<dbReference type="PROSITE" id="PS51864">
    <property type="entry name" value="ASTACIN"/>
    <property type="match status" value="1"/>
</dbReference>
<dbReference type="InterPro" id="IPR006026">
    <property type="entry name" value="Peptidase_Metallo"/>
</dbReference>
<protein>
    <recommendedName>
        <fullName evidence="9">Metalloendopeptidase</fullName>
        <ecNumber evidence="9">3.4.24.-</ecNumber>
    </recommendedName>
</protein>
<accession>A0A4E0RPD3</accession>
<dbReference type="SUPFAM" id="SSF55486">
    <property type="entry name" value="Metalloproteases ('zincins'), catalytic domain"/>
    <property type="match status" value="1"/>
</dbReference>
<dbReference type="PANTHER" id="PTHR10127:SF780">
    <property type="entry name" value="METALLOENDOPEPTIDASE"/>
    <property type="match status" value="1"/>
</dbReference>
<evidence type="ECO:0000256" key="2">
    <source>
        <dbReference type="ARBA" id="ARBA00022670"/>
    </source>
</evidence>
<dbReference type="AlphaFoldDB" id="A0A4E0RPD3"/>
<dbReference type="PROSITE" id="PS51670">
    <property type="entry name" value="SHKT"/>
    <property type="match status" value="5"/>
</dbReference>
<feature type="domain" description="ShKT" evidence="10">
    <location>
        <begin position="537"/>
        <end position="572"/>
    </location>
</feature>
<evidence type="ECO:0000259" key="11">
    <source>
        <dbReference type="PROSITE" id="PS51864"/>
    </source>
</evidence>
<keyword evidence="6 8" id="KW-0482">Metalloprotease</keyword>
<dbReference type="PANTHER" id="PTHR10127">
    <property type="entry name" value="DISCOIDIN, CUB, EGF, LAMININ , AND ZINC METALLOPROTEASE DOMAIN CONTAINING"/>
    <property type="match status" value="1"/>
</dbReference>
<dbReference type="EC" id="3.4.24.-" evidence="9"/>
<comment type="cofactor">
    <cofactor evidence="8 9">
        <name>Zn(2+)</name>
        <dbReference type="ChEBI" id="CHEBI:29105"/>
    </cofactor>
    <text evidence="8 9">Binds 1 zinc ion per subunit.</text>
</comment>
<dbReference type="Gene3D" id="3.40.390.10">
    <property type="entry name" value="Collagenase (Catalytic Domain)"/>
    <property type="match status" value="1"/>
</dbReference>
<evidence type="ECO:0000256" key="4">
    <source>
        <dbReference type="ARBA" id="ARBA00022801"/>
    </source>
</evidence>
<feature type="disulfide bond" evidence="7">
    <location>
        <begin position="650"/>
        <end position="684"/>
    </location>
</feature>
<keyword evidence="13" id="KW-1185">Reference proteome</keyword>
<organism evidence="12 13">
    <name type="scientific">Fasciola hepatica</name>
    <name type="common">Liver fluke</name>
    <dbReference type="NCBI Taxonomy" id="6192"/>
    <lineage>
        <taxon>Eukaryota</taxon>
        <taxon>Metazoa</taxon>
        <taxon>Spiralia</taxon>
        <taxon>Lophotrochozoa</taxon>
        <taxon>Platyhelminthes</taxon>
        <taxon>Trematoda</taxon>
        <taxon>Digenea</taxon>
        <taxon>Plagiorchiida</taxon>
        <taxon>Echinostomata</taxon>
        <taxon>Echinostomatoidea</taxon>
        <taxon>Fasciolidae</taxon>
        <taxon>Fasciola</taxon>
    </lineage>
</organism>
<dbReference type="SMART" id="SM00235">
    <property type="entry name" value="ZnMc"/>
    <property type="match status" value="1"/>
</dbReference>
<feature type="domain" description="ShKT" evidence="10">
    <location>
        <begin position="330"/>
        <end position="364"/>
    </location>
</feature>
<evidence type="ECO:0000256" key="1">
    <source>
        <dbReference type="ARBA" id="ARBA00002657"/>
    </source>
</evidence>
<dbReference type="Pfam" id="PF01549">
    <property type="entry name" value="ShK"/>
    <property type="match status" value="5"/>
</dbReference>
<feature type="disulfide bond" evidence="7">
    <location>
        <begin position="330"/>
        <end position="364"/>
    </location>
</feature>
<name>A0A4E0RPD3_FASHE</name>
<evidence type="ECO:0000256" key="3">
    <source>
        <dbReference type="ARBA" id="ARBA00022723"/>
    </source>
</evidence>
<feature type="binding site" evidence="8">
    <location>
        <position position="138"/>
    </location>
    <ligand>
        <name>Zn(2+)</name>
        <dbReference type="ChEBI" id="CHEBI:29105"/>
        <note>catalytic</note>
    </ligand>
</feature>
<dbReference type="SMART" id="SM00254">
    <property type="entry name" value="ShKT"/>
    <property type="match status" value="7"/>
</dbReference>